<gene>
    <name evidence="1" type="ORF">NFI95_13260</name>
</gene>
<dbReference type="Proteomes" id="UP001524587">
    <property type="component" value="Unassembled WGS sequence"/>
</dbReference>
<reference evidence="1 2" key="1">
    <citation type="submission" date="2022-06" db="EMBL/GenBank/DDBJ databases">
        <title>Endosaccharibacter gen. nov., sp. nov., endophytic bacteria isolated from sugarcane.</title>
        <authorList>
            <person name="Pitiwittayakul N."/>
            <person name="Yukphan P."/>
            <person name="Charoenyingcharoen P."/>
            <person name="Tanasupawat S."/>
        </authorList>
    </citation>
    <scope>NUCLEOTIDE SEQUENCE [LARGE SCALE GENOMIC DNA]</scope>
    <source>
        <strain evidence="1 2">KSS8</strain>
    </source>
</reference>
<evidence type="ECO:0000313" key="2">
    <source>
        <dbReference type="Proteomes" id="UP001524587"/>
    </source>
</evidence>
<organism evidence="1 2">
    <name type="scientific">Endosaccharibacter trunci</name>
    <dbReference type="NCBI Taxonomy" id="2812733"/>
    <lineage>
        <taxon>Bacteria</taxon>
        <taxon>Pseudomonadati</taxon>
        <taxon>Pseudomonadota</taxon>
        <taxon>Alphaproteobacteria</taxon>
        <taxon>Acetobacterales</taxon>
        <taxon>Acetobacteraceae</taxon>
        <taxon>Endosaccharibacter</taxon>
    </lineage>
</organism>
<protein>
    <recommendedName>
        <fullName evidence="3">Lipoprotein</fullName>
    </recommendedName>
</protein>
<evidence type="ECO:0008006" key="3">
    <source>
        <dbReference type="Google" id="ProtNLM"/>
    </source>
</evidence>
<sequence length="130" mass="13836">MRARAVLSLLSVPAACLLLAGCVMPTVFPLSVGFGADVAVFHRTLPDMAYSAITGKDCSAVRLDRGESYCKPVAPPVPPQPYCTRTLAQVMCWADPTATPGIPSQVAQGPSSLTPEQNRLRLARWPTALQ</sequence>
<dbReference type="RefSeq" id="WP_422864893.1">
    <property type="nucleotide sequence ID" value="NZ_JAMSKV010000012.1"/>
</dbReference>
<dbReference type="PROSITE" id="PS51257">
    <property type="entry name" value="PROKAR_LIPOPROTEIN"/>
    <property type="match status" value="1"/>
</dbReference>
<evidence type="ECO:0000313" key="1">
    <source>
        <dbReference type="EMBL" id="MCQ8279408.1"/>
    </source>
</evidence>
<proteinExistence type="predicted"/>
<dbReference type="EMBL" id="JAMSKV010000012">
    <property type="protein sequence ID" value="MCQ8279408.1"/>
    <property type="molecule type" value="Genomic_DNA"/>
</dbReference>
<comment type="caution">
    <text evidence="1">The sequence shown here is derived from an EMBL/GenBank/DDBJ whole genome shotgun (WGS) entry which is preliminary data.</text>
</comment>
<keyword evidence="2" id="KW-1185">Reference proteome</keyword>
<accession>A0ABT1WC65</accession>
<name>A0ABT1WC65_9PROT</name>